<dbReference type="Gene3D" id="2.60.40.1170">
    <property type="entry name" value="Mu homology domain, subdomain B"/>
    <property type="match status" value="2"/>
</dbReference>
<keyword evidence="7 11" id="KW-0653">Protein transport</keyword>
<keyword evidence="5 11" id="KW-0963">Cytoplasm</keyword>
<dbReference type="InterPro" id="IPR011012">
    <property type="entry name" value="Longin-like_dom_sf"/>
</dbReference>
<evidence type="ECO:0000259" key="13">
    <source>
        <dbReference type="PROSITE" id="PS51072"/>
    </source>
</evidence>
<evidence type="ECO:0000256" key="12">
    <source>
        <dbReference type="SAM" id="MobiDB-lite"/>
    </source>
</evidence>
<reference evidence="14 15" key="1">
    <citation type="submission" date="2014-04" db="EMBL/GenBank/DDBJ databases">
        <authorList>
            <consortium name="DOE Joint Genome Institute"/>
            <person name="Kuo A."/>
            <person name="Zuccaro A."/>
            <person name="Kohler A."/>
            <person name="Nagy L.G."/>
            <person name="Floudas D."/>
            <person name="Copeland A."/>
            <person name="Barry K.W."/>
            <person name="Cichocki N."/>
            <person name="Veneault-Fourrey C."/>
            <person name="LaButti K."/>
            <person name="Lindquist E.A."/>
            <person name="Lipzen A."/>
            <person name="Lundell T."/>
            <person name="Morin E."/>
            <person name="Murat C."/>
            <person name="Sun H."/>
            <person name="Tunlid A."/>
            <person name="Henrissat B."/>
            <person name="Grigoriev I.V."/>
            <person name="Hibbett D.S."/>
            <person name="Martin F."/>
            <person name="Nordberg H.P."/>
            <person name="Cantor M.N."/>
            <person name="Hua S.X."/>
        </authorList>
    </citation>
    <scope>NUCLEOTIDE SEQUENCE [LARGE SCALE GENOMIC DNA]</scope>
    <source>
        <strain evidence="14 15">MAFF 305830</strain>
    </source>
</reference>
<protein>
    <recommendedName>
        <fullName evidence="11">Coatomer subunit delta</fullName>
    </recommendedName>
</protein>
<evidence type="ECO:0000256" key="2">
    <source>
        <dbReference type="ARBA" id="ARBA00010516"/>
    </source>
</evidence>
<dbReference type="GO" id="GO:0006890">
    <property type="term" value="P:retrograde vesicle-mediated transport, Golgi to endoplasmic reticulum"/>
    <property type="evidence" value="ECO:0007669"/>
    <property type="project" value="UniProtKB-UniRule"/>
</dbReference>
<evidence type="ECO:0000256" key="4">
    <source>
        <dbReference type="ARBA" id="ARBA00022448"/>
    </source>
</evidence>
<comment type="subcellular location">
    <subcellularLocation>
        <location evidence="11">Cytoplasm</location>
    </subcellularLocation>
    <subcellularLocation>
        <location evidence="1 11">Golgi apparatus membrane</location>
        <topology evidence="1 11">Peripheral membrane protein</topology>
        <orientation evidence="1 11">Cytoplasmic side</orientation>
    </subcellularLocation>
    <subcellularLocation>
        <location evidence="11">Cytoplasmic vesicle</location>
        <location evidence="11">COPI-coated vesicle membrane</location>
        <topology evidence="11">Peripheral membrane protein</topology>
        <orientation evidence="11">Cytoplasmic side</orientation>
    </subcellularLocation>
</comment>
<evidence type="ECO:0000256" key="1">
    <source>
        <dbReference type="ARBA" id="ARBA00004255"/>
    </source>
</evidence>
<keyword evidence="15" id="KW-1185">Reference proteome</keyword>
<dbReference type="HOGENOM" id="CLU_019988_3_0_1"/>
<evidence type="ECO:0000256" key="7">
    <source>
        <dbReference type="ARBA" id="ARBA00022927"/>
    </source>
</evidence>
<evidence type="ECO:0000256" key="3">
    <source>
        <dbReference type="ARBA" id="ARBA00011775"/>
    </source>
</evidence>
<dbReference type="AlphaFoldDB" id="A0A0C3BQ54"/>
<dbReference type="CDD" id="cd09254">
    <property type="entry name" value="AP_delta-COPI_MHD"/>
    <property type="match status" value="1"/>
</dbReference>
<comment type="function">
    <text evidence="11">The coatomer is a cytosolic protein complex that binds to dilysine motifs and reversibly associates with Golgi non-clathrin-coated vesicles, which further mediate biosynthetic protein transport from the ER, via the Golgi up to the trans Golgi network.</text>
</comment>
<dbReference type="PANTHER" id="PTHR10121:SF0">
    <property type="entry name" value="COATOMER SUBUNIT DELTA"/>
    <property type="match status" value="1"/>
</dbReference>
<dbReference type="GO" id="GO:0006888">
    <property type="term" value="P:endoplasmic reticulum to Golgi vesicle-mediated transport"/>
    <property type="evidence" value="ECO:0007669"/>
    <property type="project" value="TreeGrafter"/>
</dbReference>
<comment type="similarity">
    <text evidence="2 11">Belongs to the adaptor complexes medium subunit family. Delta-COP subfamily.</text>
</comment>
<keyword evidence="9 11" id="KW-0472">Membrane</keyword>
<dbReference type="PROSITE" id="PS51072">
    <property type="entry name" value="MHD"/>
    <property type="match status" value="1"/>
</dbReference>
<feature type="compositionally biased region" description="Low complexity" evidence="12">
    <location>
        <begin position="235"/>
        <end position="245"/>
    </location>
</feature>
<dbReference type="STRING" id="933852.A0A0C3BQ54"/>
<dbReference type="Proteomes" id="UP000054097">
    <property type="component" value="Unassembled WGS sequence"/>
</dbReference>
<dbReference type="GO" id="GO:0030126">
    <property type="term" value="C:COPI vesicle coat"/>
    <property type="evidence" value="ECO:0007669"/>
    <property type="project" value="UniProtKB-UniRule"/>
</dbReference>
<dbReference type="GO" id="GO:0015031">
    <property type="term" value="P:protein transport"/>
    <property type="evidence" value="ECO:0007669"/>
    <property type="project" value="UniProtKB-KW"/>
</dbReference>
<dbReference type="InterPro" id="IPR022775">
    <property type="entry name" value="AP_mu_sigma_su"/>
</dbReference>
<accession>A0A0C3BQ54</accession>
<dbReference type="Pfam" id="PF01217">
    <property type="entry name" value="Clat_adaptor_s"/>
    <property type="match status" value="1"/>
</dbReference>
<comment type="subunit">
    <text evidence="3 11">Oligomeric complex that consists of at least the alpha, beta, beta', gamma, delta, epsilon and zeta subunits.</text>
</comment>
<dbReference type="InterPro" id="IPR027059">
    <property type="entry name" value="Coatomer_dsu"/>
</dbReference>
<keyword evidence="10" id="KW-0968">Cytoplasmic vesicle</keyword>
<dbReference type="SUPFAM" id="SSF64356">
    <property type="entry name" value="SNARE-like"/>
    <property type="match status" value="1"/>
</dbReference>
<dbReference type="FunFam" id="3.30.450.60:FF:000003">
    <property type="entry name" value="Coatomer subunit delta"/>
    <property type="match status" value="1"/>
</dbReference>
<evidence type="ECO:0000256" key="9">
    <source>
        <dbReference type="ARBA" id="ARBA00023136"/>
    </source>
</evidence>
<dbReference type="InterPro" id="IPR036168">
    <property type="entry name" value="AP2_Mu_C_sf"/>
</dbReference>
<dbReference type="GO" id="GO:0000139">
    <property type="term" value="C:Golgi membrane"/>
    <property type="evidence" value="ECO:0007669"/>
    <property type="project" value="UniProtKB-SubCell"/>
</dbReference>
<name>A0A0C3BQ54_SERVB</name>
<sequence length="575" mass="62622">MKVGFGRRSAKQGQTPFPESRHWKSWYGSQKSPGNYSFVLQVVLAASIVTKSGKPVISRQFREMPRSRVESLLTSFPKLIPPNSQHTSVETTDVRYVYQPLEDLYIVLITNKASNILQDIDTLHLFARAVADLCRSVEEKEIVKNQFELMGAFDEVVSLGYREPITLTQLRSVLEMESHEEKIQEIIARNKEAEAKEELKRRAKQLEMQRREQQRRAAQGGVSDYGGNSGGFGSIGSNSGGYSSVPRFEAPSPVPRTESPQPKSKAPAFKGTGMKLGASKKLKQAEVLDALGGELATPELSRAGTPSIPAPAVSRVAAKSSVPSVSRESVHIQIAEQVSVSLARDGSLKTLDLKGDLQVEIQDRSTGPIRIQLIEPSSASPGDLQYKQNPKVAKFDPTGERMIALKNTSETFPVGRSLELLRWRLTKKDESYLPLSINCWPTPTDDGACDVNIEYELENDKLSLYDLVISIPLPPGGAPNVTSASGAWEVNSATNTLDWTTQLVSSEEDNKSGSLEFSVPGAGDDTAVFFPVKVSFNAVGSVAEMGVASIKEISSGADVTYSAEVLLSVDEFVVG</sequence>
<evidence type="ECO:0000313" key="15">
    <source>
        <dbReference type="Proteomes" id="UP000054097"/>
    </source>
</evidence>
<evidence type="ECO:0000256" key="8">
    <source>
        <dbReference type="ARBA" id="ARBA00023034"/>
    </source>
</evidence>
<dbReference type="Pfam" id="PF00928">
    <property type="entry name" value="Adap_comp_sub"/>
    <property type="match status" value="1"/>
</dbReference>
<dbReference type="SUPFAM" id="SSF49447">
    <property type="entry name" value="Second domain of Mu2 adaptin subunit (ap50) of ap2 adaptor"/>
    <property type="match status" value="1"/>
</dbReference>
<dbReference type="InterPro" id="IPR028565">
    <property type="entry name" value="MHD"/>
</dbReference>
<proteinExistence type="inferred from homology"/>
<dbReference type="CDD" id="cd14830">
    <property type="entry name" value="Delta_COP_N"/>
    <property type="match status" value="1"/>
</dbReference>
<evidence type="ECO:0000256" key="11">
    <source>
        <dbReference type="RuleBase" id="RU366052"/>
    </source>
</evidence>
<evidence type="ECO:0000256" key="10">
    <source>
        <dbReference type="ARBA" id="ARBA00023329"/>
    </source>
</evidence>
<gene>
    <name evidence="14" type="ORF">M408DRAFT_92206</name>
</gene>
<dbReference type="Gene3D" id="3.30.450.60">
    <property type="match status" value="1"/>
</dbReference>
<keyword evidence="6 11" id="KW-0931">ER-Golgi transport</keyword>
<feature type="domain" description="MHD" evidence="13">
    <location>
        <begin position="327"/>
        <end position="575"/>
    </location>
</feature>
<feature type="region of interest" description="Disordered" evidence="12">
    <location>
        <begin position="206"/>
        <end position="272"/>
    </location>
</feature>
<feature type="region of interest" description="Disordered" evidence="12">
    <location>
        <begin position="1"/>
        <end position="22"/>
    </location>
</feature>
<reference evidence="15" key="2">
    <citation type="submission" date="2015-01" db="EMBL/GenBank/DDBJ databases">
        <title>Evolutionary Origins and Diversification of the Mycorrhizal Mutualists.</title>
        <authorList>
            <consortium name="DOE Joint Genome Institute"/>
            <consortium name="Mycorrhizal Genomics Consortium"/>
            <person name="Kohler A."/>
            <person name="Kuo A."/>
            <person name="Nagy L.G."/>
            <person name="Floudas D."/>
            <person name="Copeland A."/>
            <person name="Barry K.W."/>
            <person name="Cichocki N."/>
            <person name="Veneault-Fourrey C."/>
            <person name="LaButti K."/>
            <person name="Lindquist E.A."/>
            <person name="Lipzen A."/>
            <person name="Lundell T."/>
            <person name="Morin E."/>
            <person name="Murat C."/>
            <person name="Riley R."/>
            <person name="Ohm R."/>
            <person name="Sun H."/>
            <person name="Tunlid A."/>
            <person name="Henrissat B."/>
            <person name="Grigoriev I.V."/>
            <person name="Hibbett D.S."/>
            <person name="Martin F."/>
        </authorList>
    </citation>
    <scope>NUCLEOTIDE SEQUENCE [LARGE SCALE GENOMIC DNA]</scope>
    <source>
        <strain evidence="15">MAFF 305830</strain>
    </source>
</reference>
<evidence type="ECO:0000256" key="5">
    <source>
        <dbReference type="ARBA" id="ARBA00022490"/>
    </source>
</evidence>
<feature type="compositionally biased region" description="Gly residues" evidence="12">
    <location>
        <begin position="223"/>
        <end position="234"/>
    </location>
</feature>
<evidence type="ECO:0000313" key="14">
    <source>
        <dbReference type="EMBL" id="KIM34224.1"/>
    </source>
</evidence>
<dbReference type="GO" id="GO:0051645">
    <property type="term" value="P:Golgi localization"/>
    <property type="evidence" value="ECO:0007669"/>
    <property type="project" value="TreeGrafter"/>
</dbReference>
<keyword evidence="8 11" id="KW-0333">Golgi apparatus</keyword>
<feature type="compositionally biased region" description="Basic and acidic residues" evidence="12">
    <location>
        <begin position="206"/>
        <end position="215"/>
    </location>
</feature>
<evidence type="ECO:0000256" key="6">
    <source>
        <dbReference type="ARBA" id="ARBA00022892"/>
    </source>
</evidence>
<keyword evidence="4 11" id="KW-0813">Transport</keyword>
<dbReference type="PANTHER" id="PTHR10121">
    <property type="entry name" value="COATOMER SUBUNIT DELTA"/>
    <property type="match status" value="1"/>
</dbReference>
<dbReference type="EMBL" id="KN824277">
    <property type="protein sequence ID" value="KIM34224.1"/>
    <property type="molecule type" value="Genomic_DNA"/>
</dbReference>
<dbReference type="OrthoDB" id="10266042at2759"/>
<organism evidence="14 15">
    <name type="scientific">Serendipita vermifera MAFF 305830</name>
    <dbReference type="NCBI Taxonomy" id="933852"/>
    <lineage>
        <taxon>Eukaryota</taxon>
        <taxon>Fungi</taxon>
        <taxon>Dikarya</taxon>
        <taxon>Basidiomycota</taxon>
        <taxon>Agaricomycotina</taxon>
        <taxon>Agaricomycetes</taxon>
        <taxon>Sebacinales</taxon>
        <taxon>Serendipitaceae</taxon>
        <taxon>Serendipita</taxon>
    </lineage>
</organism>